<feature type="repeat" description="WD" evidence="3">
    <location>
        <begin position="873"/>
        <end position="914"/>
    </location>
</feature>
<feature type="repeat" description="WD" evidence="3">
    <location>
        <begin position="703"/>
        <end position="735"/>
    </location>
</feature>
<dbReference type="PRINTS" id="PR00320">
    <property type="entry name" value="GPROTEINBRPT"/>
</dbReference>
<evidence type="ECO:0000313" key="6">
    <source>
        <dbReference type="Proteomes" id="UP001596496"/>
    </source>
</evidence>
<feature type="repeat" description="WD" evidence="3">
    <location>
        <begin position="614"/>
        <end position="646"/>
    </location>
</feature>
<dbReference type="InterPro" id="IPR020472">
    <property type="entry name" value="WD40_PAC1"/>
</dbReference>
<dbReference type="Gene3D" id="2.130.10.10">
    <property type="entry name" value="YVTN repeat-like/Quinoprotein amine dehydrogenase"/>
    <property type="match status" value="6"/>
</dbReference>
<evidence type="ECO:0000256" key="3">
    <source>
        <dbReference type="PROSITE-ProRule" id="PRU00221"/>
    </source>
</evidence>
<feature type="repeat" description="WD" evidence="3">
    <location>
        <begin position="971"/>
        <end position="1005"/>
    </location>
</feature>
<feature type="repeat" description="WD" evidence="3">
    <location>
        <begin position="787"/>
        <end position="820"/>
    </location>
</feature>
<dbReference type="SUPFAM" id="SSF50978">
    <property type="entry name" value="WD40 repeat-like"/>
    <property type="match status" value="2"/>
</dbReference>
<dbReference type="PROSITE" id="PS50082">
    <property type="entry name" value="WD_REPEATS_2"/>
    <property type="match status" value="14"/>
</dbReference>
<dbReference type="InterPro" id="IPR049052">
    <property type="entry name" value="nSTAND1"/>
</dbReference>
<feature type="repeat" description="WD" evidence="3">
    <location>
        <begin position="1139"/>
        <end position="1180"/>
    </location>
</feature>
<protein>
    <recommendedName>
        <fullName evidence="4">Novel STAND NTPase 1 domain-containing protein</fullName>
    </recommendedName>
</protein>
<name>A0ABW2NXI0_9ACTN</name>
<dbReference type="CDD" id="cd00200">
    <property type="entry name" value="WD40"/>
    <property type="match status" value="2"/>
</dbReference>
<feature type="domain" description="Novel STAND NTPase 1" evidence="4">
    <location>
        <begin position="104"/>
        <end position="480"/>
    </location>
</feature>
<dbReference type="InterPro" id="IPR036322">
    <property type="entry name" value="WD40_repeat_dom_sf"/>
</dbReference>
<dbReference type="SUPFAM" id="SSF50993">
    <property type="entry name" value="Peptidase/esterase 'gauge' domain"/>
    <property type="match status" value="1"/>
</dbReference>
<evidence type="ECO:0000313" key="5">
    <source>
        <dbReference type="EMBL" id="MFC7381462.1"/>
    </source>
</evidence>
<feature type="repeat" description="WD" evidence="3">
    <location>
        <begin position="831"/>
        <end position="863"/>
    </location>
</feature>
<dbReference type="EMBL" id="JBHTCG010000002">
    <property type="protein sequence ID" value="MFC7381462.1"/>
    <property type="molecule type" value="Genomic_DNA"/>
</dbReference>
<keyword evidence="2" id="KW-0677">Repeat</keyword>
<accession>A0ABW2NXI0</accession>
<dbReference type="SUPFAM" id="SSF52540">
    <property type="entry name" value="P-loop containing nucleoside triphosphate hydrolases"/>
    <property type="match status" value="1"/>
</dbReference>
<dbReference type="InterPro" id="IPR015943">
    <property type="entry name" value="WD40/YVTN_repeat-like_dom_sf"/>
</dbReference>
<dbReference type="Pfam" id="PF20703">
    <property type="entry name" value="nSTAND1"/>
    <property type="match status" value="1"/>
</dbReference>
<feature type="repeat" description="WD" evidence="3">
    <location>
        <begin position="1013"/>
        <end position="1045"/>
    </location>
</feature>
<organism evidence="5 6">
    <name type="scientific">Sphaerisporangium rhizosphaerae</name>
    <dbReference type="NCBI Taxonomy" id="2269375"/>
    <lineage>
        <taxon>Bacteria</taxon>
        <taxon>Bacillati</taxon>
        <taxon>Actinomycetota</taxon>
        <taxon>Actinomycetes</taxon>
        <taxon>Streptosporangiales</taxon>
        <taxon>Streptosporangiaceae</taxon>
        <taxon>Sphaerisporangium</taxon>
    </lineage>
</organism>
<comment type="caution">
    <text evidence="5">The sequence shown here is derived from an EMBL/GenBank/DDBJ whole genome shotgun (WGS) entry which is preliminary data.</text>
</comment>
<evidence type="ECO:0000256" key="2">
    <source>
        <dbReference type="ARBA" id="ARBA00022737"/>
    </source>
</evidence>
<dbReference type="RefSeq" id="WP_380824387.1">
    <property type="nucleotide sequence ID" value="NZ_JBHTCG010000002.1"/>
</dbReference>
<dbReference type="SMART" id="SM00320">
    <property type="entry name" value="WD40"/>
    <property type="match status" value="14"/>
</dbReference>
<feature type="repeat" description="WD" evidence="3">
    <location>
        <begin position="745"/>
        <end position="786"/>
    </location>
</feature>
<feature type="repeat" description="WD" evidence="3">
    <location>
        <begin position="661"/>
        <end position="695"/>
    </location>
</feature>
<keyword evidence="6" id="KW-1185">Reference proteome</keyword>
<dbReference type="PANTHER" id="PTHR19848:SF8">
    <property type="entry name" value="F-BOX AND WD REPEAT DOMAIN CONTAINING 7"/>
    <property type="match status" value="1"/>
</dbReference>
<sequence length="1237" mass="131418">MGRPERELDPDKDLLHAFAFELRRLREAAGRPSYRRLSGQANFSVTALSEAAGGNVLPSLPVTLAYVRACGGDVQEWEERWRKLADELARREDDQPARPADDAPYRGLAAFGPEHADLFFGRERLVADLCARLAASPLLAVFGASGAGKSSLLRAGLLPAVAAGGVAGGEHWPVVALTPGEHPLEALRLRLAARTATPADLPSAVARMLGERPEQARLLLVVDQFEEVFTLCRDERERAEFVALVVAMSGEPRARVVLGVRADFYAHCAGHADLVAAMRDRQVLVGPMEEEDLRRAITGPAERVGGKVAPELVDIMVTEVGEQSGALPLISHTLLETWRRRRGSSLTVTGYRAAGGVRGAIAMTAERVYGELPDERRHLVRRVMLRLIAPGDGTEDTRRRARRAELVSGPDSAAVAAVLDRLIEGRLVTAGQDSVTIAHEALIRTWPRLRSWLAEDRELLRAHRKLTEAAAEWDQHGRDAAFLYRGARLAHWDGRSLEGLNDLERDFLAAGRRQQAGERGAVRRRVVLALSGLTCAVIAVSVLAAMALMQAGEISTQRDVAVSRQLAAESRTQSQFDPEGALRQARRAYAVRPTGEAETALRQALVDDRMLMSLPGLTGRQMGVTWSARGAHVAATASDGTVRVWSCDPRTGLPSGVPLVLTGHQGDVHSPAFSPDGRRLATAGSDGTVRVWSLDGSAPPVVLTGHHKTVWNVAFSPDGRRVASTGEDGTVRVQDSGGAGGAVVLRGHEGPVEGVAFSPDGHRLATGGHDRTVRLWDLGTGKATAVLRGHDGAVKTVRFSPDGTRVASAGAGVDGTARVWPAGGHGDPVVLRGHDGTVEGLDFSPDGHWLATTSDDSTVRVWSSDGGGHPLVLRGHQRVVWSVAFSPDGARLVSGGEDGTVRVWSLRDGSTILRGHRGAVWSAAFLPGGRRIVSGGEDGEVGLWDLSTGRRRVLGGGHPGEVPGGGHGEVAGGRRGEVLGVTAAPDGRHVASAGRDGTVRIWDVDGAAPPVVLRGHSGVVWTVSFSPDMRRVATAGIDGTLRVWSADGSGPALVRKADEGQIRFAAFSPDGRHIATGGQDGTVRVWDTTGEAPPVVLRGHQGLVWSVAFSPDGRRVASAGSDGTVRVWPADGRGTPLVHRAHQGMVWYVAFSADGRWVASAGHDATVRVWRSDTAGQPLTFSGFGASVESVSFAEDGRRMLTTHDDGTVRVWNCDACAPTGGLLRQVDRVLAGPAGR</sequence>
<dbReference type="InterPro" id="IPR019775">
    <property type="entry name" value="WD40_repeat_CS"/>
</dbReference>
<dbReference type="Pfam" id="PF00400">
    <property type="entry name" value="WD40"/>
    <property type="match status" value="14"/>
</dbReference>
<dbReference type="Proteomes" id="UP001596496">
    <property type="component" value="Unassembled WGS sequence"/>
</dbReference>
<feature type="repeat" description="WD" evidence="3">
    <location>
        <begin position="1097"/>
        <end position="1128"/>
    </location>
</feature>
<dbReference type="InterPro" id="IPR027417">
    <property type="entry name" value="P-loop_NTPase"/>
</dbReference>
<feature type="repeat" description="WD" evidence="3">
    <location>
        <begin position="913"/>
        <end position="954"/>
    </location>
</feature>
<proteinExistence type="predicted"/>
<dbReference type="InterPro" id="IPR001680">
    <property type="entry name" value="WD40_rpt"/>
</dbReference>
<evidence type="ECO:0000256" key="1">
    <source>
        <dbReference type="ARBA" id="ARBA00022574"/>
    </source>
</evidence>
<dbReference type="PANTHER" id="PTHR19848">
    <property type="entry name" value="WD40 REPEAT PROTEIN"/>
    <property type="match status" value="1"/>
</dbReference>
<dbReference type="PROSITE" id="PS00678">
    <property type="entry name" value="WD_REPEATS_1"/>
    <property type="match status" value="3"/>
</dbReference>
<dbReference type="PROSITE" id="PS50294">
    <property type="entry name" value="WD_REPEATS_REGION"/>
    <property type="match status" value="12"/>
</dbReference>
<reference evidence="6" key="1">
    <citation type="journal article" date="2019" name="Int. J. Syst. Evol. Microbiol.">
        <title>The Global Catalogue of Microorganisms (GCM) 10K type strain sequencing project: providing services to taxonomists for standard genome sequencing and annotation.</title>
        <authorList>
            <consortium name="The Broad Institute Genomics Platform"/>
            <consortium name="The Broad Institute Genome Sequencing Center for Infectious Disease"/>
            <person name="Wu L."/>
            <person name="Ma J."/>
        </authorList>
    </citation>
    <scope>NUCLEOTIDE SEQUENCE [LARGE SCALE GENOMIC DNA]</scope>
    <source>
        <strain evidence="6">CECT 7649</strain>
    </source>
</reference>
<keyword evidence="1 3" id="KW-0853">WD repeat</keyword>
<gene>
    <name evidence="5" type="ORF">ACFQSB_04525</name>
</gene>
<feature type="repeat" description="WD" evidence="3">
    <location>
        <begin position="1055"/>
        <end position="1087"/>
    </location>
</feature>
<feature type="repeat" description="WD" evidence="3">
    <location>
        <begin position="1181"/>
        <end position="1213"/>
    </location>
</feature>
<evidence type="ECO:0000259" key="4">
    <source>
        <dbReference type="Pfam" id="PF20703"/>
    </source>
</evidence>